<dbReference type="InterPro" id="IPR007325">
    <property type="entry name" value="KFase/CYL"/>
</dbReference>
<dbReference type="SUPFAM" id="SSF102198">
    <property type="entry name" value="Putative cyclase"/>
    <property type="match status" value="1"/>
</dbReference>
<comment type="caution">
    <text evidence="1">The sequence shown here is derived from an EMBL/GenBank/DDBJ whole genome shotgun (WGS) entry which is preliminary data.</text>
</comment>
<reference evidence="1 2" key="1">
    <citation type="journal article" date="2021" name="ISME Commun">
        <title>Automated analysis of genomic sequences facilitates high-throughput and comprehensive description of bacteria.</title>
        <authorList>
            <person name="Hitch T.C.A."/>
        </authorList>
    </citation>
    <scope>NUCLEOTIDE SEQUENCE [LARGE SCALE GENOMIC DNA]</scope>
    <source>
        <strain evidence="1 2">Sanger_31</strain>
    </source>
</reference>
<gene>
    <name evidence="1" type="ORF">OCV57_07410</name>
</gene>
<name>A0AAE3LHJ4_9FIRM</name>
<evidence type="ECO:0000313" key="1">
    <source>
        <dbReference type="EMBL" id="MCU6705748.1"/>
    </source>
</evidence>
<accession>A0AAE3LHJ4</accession>
<sequence length="212" mass="22644">MEIQIGICGGEYEMKIYDISQEVFGCQVYPGDPTPKKRVISSMEKGDLYNLTAFSMCAHNGTHIDAPFHFIKDGKTVDSVSLDTFIGMAYVAEHNGIVSADDATEILEKAKKQNSEAAKRILIKGDAEVSAEAAKVFAESNILLLGNESQTVGPENAPMEVHLILLGAGAVLLEGIRLAKVSEGVYFLNAAPLNLSGADGSPCRAILIAAER</sequence>
<dbReference type="GO" id="GO:0004061">
    <property type="term" value="F:arylformamidase activity"/>
    <property type="evidence" value="ECO:0007669"/>
    <property type="project" value="InterPro"/>
</dbReference>
<dbReference type="Gene3D" id="3.50.30.50">
    <property type="entry name" value="Putative cyclase"/>
    <property type="match status" value="1"/>
</dbReference>
<dbReference type="PANTHER" id="PTHR31118:SF32">
    <property type="entry name" value="KYNURENINE FORMAMIDASE"/>
    <property type="match status" value="1"/>
</dbReference>
<dbReference type="AlphaFoldDB" id="A0AAE3LHJ4"/>
<proteinExistence type="predicted"/>
<dbReference type="EMBL" id="JAOQJZ010000006">
    <property type="protein sequence ID" value="MCU6705748.1"/>
    <property type="molecule type" value="Genomic_DNA"/>
</dbReference>
<dbReference type="RefSeq" id="WP_267301027.1">
    <property type="nucleotide sequence ID" value="NZ_JAOQJZ010000006.1"/>
</dbReference>
<dbReference type="InterPro" id="IPR037175">
    <property type="entry name" value="KFase_sf"/>
</dbReference>
<dbReference type="Pfam" id="PF04199">
    <property type="entry name" value="Cyclase"/>
    <property type="match status" value="1"/>
</dbReference>
<organism evidence="1 2">
    <name type="scientific">Hominimerdicola aceti</name>
    <dbReference type="NCBI Taxonomy" id="2981726"/>
    <lineage>
        <taxon>Bacteria</taxon>
        <taxon>Bacillati</taxon>
        <taxon>Bacillota</taxon>
        <taxon>Clostridia</taxon>
        <taxon>Eubacteriales</taxon>
        <taxon>Oscillospiraceae</taxon>
        <taxon>Hominimerdicola</taxon>
    </lineage>
</organism>
<evidence type="ECO:0000313" key="2">
    <source>
        <dbReference type="Proteomes" id="UP001208131"/>
    </source>
</evidence>
<dbReference type="Proteomes" id="UP001208131">
    <property type="component" value="Unassembled WGS sequence"/>
</dbReference>
<keyword evidence="2" id="KW-1185">Reference proteome</keyword>
<dbReference type="PANTHER" id="PTHR31118">
    <property type="entry name" value="CYCLASE-LIKE PROTEIN 2"/>
    <property type="match status" value="1"/>
</dbReference>
<dbReference type="GO" id="GO:0019441">
    <property type="term" value="P:L-tryptophan catabolic process to kynurenine"/>
    <property type="evidence" value="ECO:0007669"/>
    <property type="project" value="InterPro"/>
</dbReference>
<protein>
    <submittedName>
        <fullName evidence="1">Cyclase family protein</fullName>
    </submittedName>
</protein>